<dbReference type="RefSeq" id="WP_103295482.1">
    <property type="nucleotide sequence ID" value="NZ_BKAQ01000014.1"/>
</dbReference>
<sequence>MNKYTLRELIDKNGVTQTEIAKAINKIQCPVCGSFNTEYDYLVDAETKRNLGIGFKCNECKSYGIY</sequence>
<protein>
    <submittedName>
        <fullName evidence="1">Uncharacterized protein</fullName>
    </submittedName>
</protein>
<accession>A0ABQ0XM95</accession>
<keyword evidence="2" id="KW-1185">Reference proteome</keyword>
<evidence type="ECO:0000313" key="2">
    <source>
        <dbReference type="Proteomes" id="UP000321040"/>
    </source>
</evidence>
<dbReference type="GeneID" id="69904976"/>
<evidence type="ECO:0000313" key="1">
    <source>
        <dbReference type="EMBL" id="GEP82545.1"/>
    </source>
</evidence>
<dbReference type="EMBL" id="BKAQ01000014">
    <property type="protein sequence ID" value="GEP82545.1"/>
    <property type="molecule type" value="Genomic_DNA"/>
</dbReference>
<proteinExistence type="predicted"/>
<comment type="caution">
    <text evidence="1">The sequence shown here is derived from an EMBL/GenBank/DDBJ whole genome shotgun (WGS) entry which is preliminary data.</text>
</comment>
<reference evidence="1 2" key="1">
    <citation type="submission" date="2019-07" db="EMBL/GenBank/DDBJ databases">
        <title>Whole genome shotgun sequence of Staphylococcus kloosii NBRC 109624.</title>
        <authorList>
            <person name="Hosoyama A."/>
            <person name="Uohara A."/>
            <person name="Ohji S."/>
            <person name="Ichikawa N."/>
        </authorList>
    </citation>
    <scope>NUCLEOTIDE SEQUENCE [LARGE SCALE GENOMIC DNA]</scope>
    <source>
        <strain evidence="1 2">NBRC 109624</strain>
    </source>
</reference>
<organism evidence="1 2">
    <name type="scientific">Staphylococcus kloosii</name>
    <dbReference type="NCBI Taxonomy" id="29384"/>
    <lineage>
        <taxon>Bacteria</taxon>
        <taxon>Bacillati</taxon>
        <taxon>Bacillota</taxon>
        <taxon>Bacilli</taxon>
        <taxon>Bacillales</taxon>
        <taxon>Staphylococcaceae</taxon>
        <taxon>Staphylococcus</taxon>
    </lineage>
</organism>
<name>A0ABQ0XM95_9STAP</name>
<gene>
    <name evidence="1" type="ORF">SKL01_17230</name>
</gene>
<dbReference type="Proteomes" id="UP000321040">
    <property type="component" value="Unassembled WGS sequence"/>
</dbReference>